<protein>
    <submittedName>
        <fullName evidence="4">Transposase</fullName>
    </submittedName>
</protein>
<evidence type="ECO:0000259" key="2">
    <source>
        <dbReference type="Pfam" id="PF05598"/>
    </source>
</evidence>
<dbReference type="Pfam" id="PF05598">
    <property type="entry name" value="DUF772"/>
    <property type="match status" value="1"/>
</dbReference>
<reference evidence="4" key="1">
    <citation type="submission" date="2020-08" db="EMBL/GenBank/DDBJ databases">
        <title>Genome public.</title>
        <authorList>
            <person name="Liu C."/>
            <person name="Sun Q."/>
        </authorList>
    </citation>
    <scope>NUCLEOTIDE SEQUENCE</scope>
    <source>
        <strain evidence="4">NSJ-64</strain>
    </source>
</reference>
<dbReference type="InterPro" id="IPR008490">
    <property type="entry name" value="Transposase_InsH_N"/>
</dbReference>
<dbReference type="Pfam" id="PF13751">
    <property type="entry name" value="DDE_Tnp_1_6"/>
    <property type="match status" value="1"/>
</dbReference>
<gene>
    <name evidence="4" type="ORF">H8705_08450</name>
</gene>
<evidence type="ECO:0000313" key="5">
    <source>
        <dbReference type="Proteomes" id="UP000623678"/>
    </source>
</evidence>
<keyword evidence="5" id="KW-1185">Reference proteome</keyword>
<proteinExistence type="predicted"/>
<dbReference type="PANTHER" id="PTHR35604:SF2">
    <property type="entry name" value="TRANSPOSASE INSH FOR INSERTION SEQUENCE ELEMENT IS5A-RELATED"/>
    <property type="match status" value="1"/>
</dbReference>
<evidence type="ECO:0000313" key="4">
    <source>
        <dbReference type="EMBL" id="MBC8585611.1"/>
    </source>
</evidence>
<evidence type="ECO:0000259" key="3">
    <source>
        <dbReference type="Pfam" id="PF13751"/>
    </source>
</evidence>
<dbReference type="Proteomes" id="UP000623678">
    <property type="component" value="Unassembled WGS sequence"/>
</dbReference>
<accession>A0A926EN20</accession>
<dbReference type="InterPro" id="IPR025668">
    <property type="entry name" value="Tnp_DDE_dom"/>
</dbReference>
<feature type="domain" description="Transposase InsH N-terminal" evidence="2">
    <location>
        <begin position="36"/>
        <end position="119"/>
    </location>
</feature>
<feature type="region of interest" description="Disordered" evidence="1">
    <location>
        <begin position="263"/>
        <end position="287"/>
    </location>
</feature>
<dbReference type="PANTHER" id="PTHR35604">
    <property type="entry name" value="TRANSPOSASE INSH FOR INSERTION SEQUENCE ELEMENT IS5A-RELATED"/>
    <property type="match status" value="1"/>
</dbReference>
<feature type="compositionally biased region" description="Polar residues" evidence="1">
    <location>
        <begin position="273"/>
        <end position="283"/>
    </location>
</feature>
<dbReference type="EMBL" id="JACRTD010000005">
    <property type="protein sequence ID" value="MBC8585611.1"/>
    <property type="molecule type" value="Genomic_DNA"/>
</dbReference>
<name>A0A926EN20_9FIRM</name>
<organism evidence="4 5">
    <name type="scientific">Youxingia wuxianensis</name>
    <dbReference type="NCBI Taxonomy" id="2763678"/>
    <lineage>
        <taxon>Bacteria</taxon>
        <taxon>Bacillati</taxon>
        <taxon>Bacillota</taxon>
        <taxon>Clostridia</taxon>
        <taxon>Eubacteriales</taxon>
        <taxon>Oscillospiraceae</taxon>
        <taxon>Youxingia</taxon>
    </lineage>
</organism>
<sequence>MSYRANGSQQLSIFDRSLRLTRRERSFLEKSWAKVFSDEIFPAIDEERFRVLYSQNASRPNTPVNIIVGALIIKELFTLSDDEIVENLMLDIHYQYALHTTSYEEQPLSDKSLSRFRKRCYEYEKTTDVDLFHECVCDLNRKIAKLMGINSHIKRMDSLMIEANIRKLSRIELLYSCVARLAKRIEKKEGIGKLTGLEHYCQPGDRNFIVYHCRNTDMNERMETILKDADQLLLRSAAQYQETEEYRLLVRCLDEQTIAGSGGRRLRKKGEESPSTTSLQNPTDPDATYCAKAGKDHIGYAANVVESVDSSGSVITDYQYEKNIFSDPRFLRDHLTRTEEQKETVRIVADGGYVGQECRELAAEKNIELINTALKGVAVPDIYGGFLLSDNGKSVQQCPAGYAPIRCSYTERTSRIRAYFKSEHCMGCDHREECQAKQRRATCQMSLSRSAVERARQQQQMHAPDFQNWHRIRNGIESVPSILRNRYQVDKMPVRGFIPSKFFFGAKISAMNFNKLLRHRRGLLSCAQNPLLS</sequence>
<feature type="domain" description="Transposase DDE" evidence="3">
    <location>
        <begin position="398"/>
        <end position="517"/>
    </location>
</feature>
<comment type="caution">
    <text evidence="4">The sequence shown here is derived from an EMBL/GenBank/DDBJ whole genome shotgun (WGS) entry which is preliminary data.</text>
</comment>
<evidence type="ECO:0000256" key="1">
    <source>
        <dbReference type="SAM" id="MobiDB-lite"/>
    </source>
</evidence>
<dbReference type="AlphaFoldDB" id="A0A926EN20"/>